<keyword evidence="5" id="KW-1185">Reference proteome</keyword>
<evidence type="ECO:0000256" key="1">
    <source>
        <dbReference type="ARBA" id="ARBA00010996"/>
    </source>
</evidence>
<comment type="similarity">
    <text evidence="1">Belongs to the SCO1/2 family.</text>
</comment>
<dbReference type="AlphaFoldDB" id="A0A840RQG4"/>
<evidence type="ECO:0000256" key="3">
    <source>
        <dbReference type="PIRSR" id="PIRSR603782-2"/>
    </source>
</evidence>
<dbReference type="GO" id="GO:0046872">
    <property type="term" value="F:metal ion binding"/>
    <property type="evidence" value="ECO:0007669"/>
    <property type="project" value="UniProtKB-KW"/>
</dbReference>
<dbReference type="SUPFAM" id="SSF52833">
    <property type="entry name" value="Thioredoxin-like"/>
    <property type="match status" value="1"/>
</dbReference>
<reference evidence="4 5" key="1">
    <citation type="submission" date="2020-08" db="EMBL/GenBank/DDBJ databases">
        <title>Genomic Encyclopedia of Type Strains, Phase IV (KMG-IV): sequencing the most valuable type-strain genomes for metagenomic binning, comparative biology and taxonomic classification.</title>
        <authorList>
            <person name="Goeker M."/>
        </authorList>
    </citation>
    <scope>NUCLEOTIDE SEQUENCE [LARGE SCALE GENOMIC DNA]</scope>
    <source>
        <strain evidence="4 5">DSM 23240</strain>
    </source>
</reference>
<dbReference type="PANTHER" id="PTHR12151:SF25">
    <property type="entry name" value="LINALOOL DEHYDRATASE_ISOMERASE DOMAIN-CONTAINING PROTEIN"/>
    <property type="match status" value="1"/>
</dbReference>
<dbReference type="Proteomes" id="UP000571084">
    <property type="component" value="Unassembled WGS sequence"/>
</dbReference>
<feature type="disulfide bond" description="Redox-active" evidence="3">
    <location>
        <begin position="82"/>
        <end position="86"/>
    </location>
</feature>
<keyword evidence="2" id="KW-0479">Metal-binding</keyword>
<dbReference type="CDD" id="cd02968">
    <property type="entry name" value="SCO"/>
    <property type="match status" value="1"/>
</dbReference>
<proteinExistence type="inferred from homology"/>
<evidence type="ECO:0000256" key="2">
    <source>
        <dbReference type="PIRSR" id="PIRSR603782-1"/>
    </source>
</evidence>
<organism evidence="4 5">
    <name type="scientific">Glaciimonas immobilis</name>
    <dbReference type="NCBI Taxonomy" id="728004"/>
    <lineage>
        <taxon>Bacteria</taxon>
        <taxon>Pseudomonadati</taxon>
        <taxon>Pseudomonadota</taxon>
        <taxon>Betaproteobacteria</taxon>
        <taxon>Burkholderiales</taxon>
        <taxon>Oxalobacteraceae</taxon>
        <taxon>Glaciimonas</taxon>
    </lineage>
</organism>
<name>A0A840RQG4_9BURK</name>
<comment type="caution">
    <text evidence="4">The sequence shown here is derived from an EMBL/GenBank/DDBJ whole genome shotgun (WGS) entry which is preliminary data.</text>
</comment>
<gene>
    <name evidence="4" type="ORF">HNR39_000774</name>
</gene>
<feature type="binding site" evidence="2">
    <location>
        <position position="82"/>
    </location>
    <ligand>
        <name>Cu cation</name>
        <dbReference type="ChEBI" id="CHEBI:23378"/>
    </ligand>
</feature>
<dbReference type="RefSeq" id="WP_245182211.1">
    <property type="nucleotide sequence ID" value="NZ_JAAOZT010000002.1"/>
</dbReference>
<sequence>MHPNRTILKGFCGASLYPAVVSVRTAEAGTGVRSVTGVTSEGPRADYFPNVDFMDQDGRKIKFYDDIIRGRLVVINMMYTACTGICPPNTANLLQVQQALGPRIGRDVHMVSISLHPEFDSPATLKAYAKKYDIQPGWTFLSGKRGDMESVRRKLGFYDKDPFEDAKLARHTGMLRIGNERIDRWCMVPSLSPTRQIVKSILDMV</sequence>
<keyword evidence="3" id="KW-1015">Disulfide bond</keyword>
<evidence type="ECO:0000313" key="5">
    <source>
        <dbReference type="Proteomes" id="UP000571084"/>
    </source>
</evidence>
<feature type="binding site" evidence="2">
    <location>
        <position position="86"/>
    </location>
    <ligand>
        <name>Cu cation</name>
        <dbReference type="ChEBI" id="CHEBI:23378"/>
    </ligand>
</feature>
<dbReference type="Pfam" id="PF02630">
    <property type="entry name" value="SCO1-SenC"/>
    <property type="match status" value="1"/>
</dbReference>
<dbReference type="InterPro" id="IPR036249">
    <property type="entry name" value="Thioredoxin-like_sf"/>
</dbReference>
<dbReference type="PANTHER" id="PTHR12151">
    <property type="entry name" value="ELECTRON TRANSPORT PROTIN SCO1/SENC FAMILY MEMBER"/>
    <property type="match status" value="1"/>
</dbReference>
<dbReference type="EMBL" id="JACHHQ010000001">
    <property type="protein sequence ID" value="MBB5198964.1"/>
    <property type="molecule type" value="Genomic_DNA"/>
</dbReference>
<protein>
    <submittedName>
        <fullName evidence="4">Protein SCO1/2</fullName>
    </submittedName>
</protein>
<dbReference type="InterPro" id="IPR003782">
    <property type="entry name" value="SCO1/SenC"/>
</dbReference>
<dbReference type="Gene3D" id="3.40.30.10">
    <property type="entry name" value="Glutaredoxin"/>
    <property type="match status" value="1"/>
</dbReference>
<keyword evidence="2" id="KW-0186">Copper</keyword>
<evidence type="ECO:0000313" key="4">
    <source>
        <dbReference type="EMBL" id="MBB5198964.1"/>
    </source>
</evidence>
<accession>A0A840RQG4</accession>